<dbReference type="Pfam" id="PF00294">
    <property type="entry name" value="PfkB"/>
    <property type="match status" value="1"/>
</dbReference>
<dbReference type="EMBL" id="SOJN01000010">
    <property type="protein sequence ID" value="TET47705.1"/>
    <property type="molecule type" value="Genomic_DNA"/>
</dbReference>
<protein>
    <submittedName>
        <fullName evidence="4">Carbohydrate kinase family protein</fullName>
    </submittedName>
</protein>
<name>A0A523UYU8_UNCT6</name>
<dbReference type="Proteomes" id="UP000315525">
    <property type="component" value="Unassembled WGS sequence"/>
</dbReference>
<evidence type="ECO:0000256" key="1">
    <source>
        <dbReference type="ARBA" id="ARBA00022679"/>
    </source>
</evidence>
<proteinExistence type="predicted"/>
<keyword evidence="1" id="KW-0808">Transferase</keyword>
<accession>A0A523UYU8</accession>
<dbReference type="GO" id="GO:0016301">
    <property type="term" value="F:kinase activity"/>
    <property type="evidence" value="ECO:0007669"/>
    <property type="project" value="UniProtKB-KW"/>
</dbReference>
<evidence type="ECO:0000313" key="4">
    <source>
        <dbReference type="EMBL" id="TET47705.1"/>
    </source>
</evidence>
<evidence type="ECO:0000313" key="5">
    <source>
        <dbReference type="Proteomes" id="UP000315525"/>
    </source>
</evidence>
<dbReference type="InterPro" id="IPR029056">
    <property type="entry name" value="Ribokinase-like"/>
</dbReference>
<dbReference type="PANTHER" id="PTHR10584:SF166">
    <property type="entry name" value="RIBOKINASE"/>
    <property type="match status" value="1"/>
</dbReference>
<evidence type="ECO:0000259" key="3">
    <source>
        <dbReference type="Pfam" id="PF00294"/>
    </source>
</evidence>
<comment type="caution">
    <text evidence="4">The sequence shown here is derived from an EMBL/GenBank/DDBJ whole genome shotgun (WGS) entry which is preliminary data.</text>
</comment>
<organism evidence="4 5">
    <name type="scientific">candidate division TA06 bacterium</name>
    <dbReference type="NCBI Taxonomy" id="2250710"/>
    <lineage>
        <taxon>Bacteria</taxon>
        <taxon>Bacteria division TA06</taxon>
    </lineage>
</organism>
<sequence length="320" mass="34484">MFLLPGDVSFGGNIADKVSSSEAVSAMKISVVGTINNDTIVSLEGAKTESLGGIIYNTVALAVLCPDDTIIPVAYYGTDCADGLMSLLTRFSNIDPSGLVEWKNGCNQNLLRYVSGDSREEILEIRVPSIDSDMLKTCSSSDFVLVNFISGFDMELDTLKNLREIFKGTIYMDVHSLTLGIDGEGARFERIVEGWTEWAVCADIIQMNRKEARLFAGVSTSVENVSRMICSEGPKVCLITLGKDGVLITRSTPEGSIQTRIEGVSVDVKDTTGCGDVFSAAYICARNRGCDPIESARQANLTAARSCECVGLESLKEAIH</sequence>
<feature type="domain" description="Carbohydrate kinase PfkB" evidence="3">
    <location>
        <begin position="197"/>
        <end position="313"/>
    </location>
</feature>
<dbReference type="SUPFAM" id="SSF53613">
    <property type="entry name" value="Ribokinase-like"/>
    <property type="match status" value="1"/>
</dbReference>
<dbReference type="PANTHER" id="PTHR10584">
    <property type="entry name" value="SUGAR KINASE"/>
    <property type="match status" value="1"/>
</dbReference>
<reference evidence="4 5" key="1">
    <citation type="submission" date="2019-03" db="EMBL/GenBank/DDBJ databases">
        <title>Metabolic potential of uncultured bacteria and archaea associated with petroleum seepage in deep-sea sediments.</title>
        <authorList>
            <person name="Dong X."/>
            <person name="Hubert C."/>
        </authorList>
    </citation>
    <scope>NUCLEOTIDE SEQUENCE [LARGE SCALE GENOMIC DNA]</scope>
    <source>
        <strain evidence="4">E44_bin18</strain>
    </source>
</reference>
<dbReference type="InterPro" id="IPR011611">
    <property type="entry name" value="PfkB_dom"/>
</dbReference>
<keyword evidence="2 4" id="KW-0418">Kinase</keyword>
<dbReference type="AlphaFoldDB" id="A0A523UYU8"/>
<gene>
    <name evidence="4" type="ORF">E3J62_00455</name>
</gene>
<evidence type="ECO:0000256" key="2">
    <source>
        <dbReference type="ARBA" id="ARBA00022777"/>
    </source>
</evidence>
<dbReference type="Gene3D" id="3.40.1190.20">
    <property type="match status" value="1"/>
</dbReference>